<evidence type="ECO:0000259" key="5">
    <source>
        <dbReference type="Pfam" id="PF13407"/>
    </source>
</evidence>
<dbReference type="SUPFAM" id="SSF53822">
    <property type="entry name" value="Periplasmic binding protein-like I"/>
    <property type="match status" value="1"/>
</dbReference>
<dbReference type="OrthoDB" id="4827464at2"/>
<dbReference type="InterPro" id="IPR025997">
    <property type="entry name" value="SBP_2_dom"/>
</dbReference>
<comment type="subcellular location">
    <subcellularLocation>
        <location evidence="1">Cell envelope</location>
    </subcellularLocation>
</comment>
<feature type="chain" id="PRO_5020924618" evidence="4">
    <location>
        <begin position="36"/>
        <end position="351"/>
    </location>
</feature>
<evidence type="ECO:0000256" key="3">
    <source>
        <dbReference type="ARBA" id="ARBA00022729"/>
    </source>
</evidence>
<organism evidence="6 7">
    <name type="scientific">Oharaeibacter diazotrophicus</name>
    <dbReference type="NCBI Taxonomy" id="1920512"/>
    <lineage>
        <taxon>Bacteria</taxon>
        <taxon>Pseudomonadati</taxon>
        <taxon>Pseudomonadota</taxon>
        <taxon>Alphaproteobacteria</taxon>
        <taxon>Hyphomicrobiales</taxon>
        <taxon>Pleomorphomonadaceae</taxon>
        <taxon>Oharaeibacter</taxon>
    </lineage>
</organism>
<comment type="caution">
    <text evidence="6">The sequence shown here is derived from an EMBL/GenBank/DDBJ whole genome shotgun (WGS) entry which is preliminary data.</text>
</comment>
<comment type="similarity">
    <text evidence="2">Belongs to the bacterial solute-binding protein 2 family.</text>
</comment>
<dbReference type="RefSeq" id="WP_126542018.1">
    <property type="nucleotide sequence ID" value="NZ_BSPM01000003.1"/>
</dbReference>
<reference evidence="6 7" key="1">
    <citation type="submission" date="2019-03" db="EMBL/GenBank/DDBJ databases">
        <title>Genomic Encyclopedia of Type Strains, Phase IV (KMG-IV): sequencing the most valuable type-strain genomes for metagenomic binning, comparative biology and taxonomic classification.</title>
        <authorList>
            <person name="Goeker M."/>
        </authorList>
    </citation>
    <scope>NUCLEOTIDE SEQUENCE [LARGE SCALE GENOMIC DNA]</scope>
    <source>
        <strain evidence="6 7">DSM 102969</strain>
    </source>
</reference>
<dbReference type="Gene3D" id="3.40.50.2300">
    <property type="match status" value="2"/>
</dbReference>
<proteinExistence type="inferred from homology"/>
<dbReference type="EMBL" id="SNXY01000013">
    <property type="protein sequence ID" value="TDP81164.1"/>
    <property type="molecule type" value="Genomic_DNA"/>
</dbReference>
<dbReference type="PANTHER" id="PTHR46847:SF1">
    <property type="entry name" value="D-ALLOSE-BINDING PERIPLASMIC PROTEIN-RELATED"/>
    <property type="match status" value="1"/>
</dbReference>
<sequence>MRTYSSSRVAARATLLASAAAFGLALLAGAPSARAEDVLIGVITKTEANPFFAKIREGATQKAAELGGVTIQSYAGKFDGDNDSQVTAVENLISAGAKGILMVASDTKAIVPVIEKARQAGILVIALDTPLDPANAADATFATDNVKAGELIGQWAAKTVADPANAKVAFLDALENQPTVDAARDQGFMKGFGIDPKDMSRYLDEDDPRIVGHQWGKGSEEGGRTGMELLLQKDPTLSVVYTINEPTAAGAYEALKAAGMEGNVLITSVDGGCPGVQNVKAGVIGATSMQFPLMMASLGVEAIVKFVKTGEKPAPTPGLDFFDTGVKLVTDKPVEGVESITSEEALKLCWG</sequence>
<dbReference type="GO" id="GO:0030246">
    <property type="term" value="F:carbohydrate binding"/>
    <property type="evidence" value="ECO:0007669"/>
    <property type="project" value="UniProtKB-ARBA"/>
</dbReference>
<keyword evidence="3 4" id="KW-0732">Signal</keyword>
<accession>A0A4R6R5Y9</accession>
<dbReference type="Pfam" id="PF13407">
    <property type="entry name" value="Peripla_BP_4"/>
    <property type="match status" value="1"/>
</dbReference>
<dbReference type="InterPro" id="IPR028082">
    <property type="entry name" value="Peripla_BP_I"/>
</dbReference>
<dbReference type="PANTHER" id="PTHR46847">
    <property type="entry name" value="D-ALLOSE-BINDING PERIPLASMIC PROTEIN-RELATED"/>
    <property type="match status" value="1"/>
</dbReference>
<name>A0A4R6R5Y9_9HYPH</name>
<evidence type="ECO:0000313" key="7">
    <source>
        <dbReference type="Proteomes" id="UP000294547"/>
    </source>
</evidence>
<feature type="signal peptide" evidence="4">
    <location>
        <begin position="1"/>
        <end position="35"/>
    </location>
</feature>
<gene>
    <name evidence="6" type="ORF">EDD54_4497</name>
</gene>
<evidence type="ECO:0000256" key="1">
    <source>
        <dbReference type="ARBA" id="ARBA00004196"/>
    </source>
</evidence>
<evidence type="ECO:0000313" key="6">
    <source>
        <dbReference type="EMBL" id="TDP81164.1"/>
    </source>
</evidence>
<feature type="domain" description="Periplasmic binding protein" evidence="5">
    <location>
        <begin position="40"/>
        <end position="311"/>
    </location>
</feature>
<keyword evidence="7" id="KW-1185">Reference proteome</keyword>
<dbReference type="CDD" id="cd19973">
    <property type="entry name" value="PBP1_ABC_sugar_binding-like"/>
    <property type="match status" value="1"/>
</dbReference>
<dbReference type="Proteomes" id="UP000294547">
    <property type="component" value="Unassembled WGS sequence"/>
</dbReference>
<dbReference type="AlphaFoldDB" id="A0A4R6R5Y9"/>
<protein>
    <submittedName>
        <fullName evidence="6">Monosaccharide ABC transporter substrate-binding protein (CUT2 family)</fullName>
    </submittedName>
</protein>
<evidence type="ECO:0000256" key="4">
    <source>
        <dbReference type="SAM" id="SignalP"/>
    </source>
</evidence>
<dbReference type="GO" id="GO:0030313">
    <property type="term" value="C:cell envelope"/>
    <property type="evidence" value="ECO:0007669"/>
    <property type="project" value="UniProtKB-SubCell"/>
</dbReference>
<evidence type="ECO:0000256" key="2">
    <source>
        <dbReference type="ARBA" id="ARBA00007639"/>
    </source>
</evidence>